<reference evidence="3 4" key="1">
    <citation type="submission" date="2019-02" db="EMBL/GenBank/DDBJ databases">
        <title>Genome sequencing of the rare red list fungi Bondarzewia mesenterica.</title>
        <authorList>
            <person name="Buettner E."/>
            <person name="Kellner H."/>
        </authorList>
    </citation>
    <scope>NUCLEOTIDE SEQUENCE [LARGE SCALE GENOMIC DNA]</scope>
    <source>
        <strain evidence="3 4">DSM 108281</strain>
    </source>
</reference>
<evidence type="ECO:0000313" key="3">
    <source>
        <dbReference type="EMBL" id="THH20504.1"/>
    </source>
</evidence>
<dbReference type="EMBL" id="SGPL01000020">
    <property type="protein sequence ID" value="THH20504.1"/>
    <property type="molecule type" value="Genomic_DNA"/>
</dbReference>
<keyword evidence="2" id="KW-0812">Transmembrane</keyword>
<accession>A0A4S4M5L7</accession>
<dbReference type="AlphaFoldDB" id="A0A4S4M5L7"/>
<feature type="compositionally biased region" description="Basic and acidic residues" evidence="1">
    <location>
        <begin position="55"/>
        <end position="64"/>
    </location>
</feature>
<keyword evidence="2" id="KW-1133">Transmembrane helix</keyword>
<feature type="compositionally biased region" description="Polar residues" evidence="1">
    <location>
        <begin position="241"/>
        <end position="250"/>
    </location>
</feature>
<gene>
    <name evidence="3" type="ORF">EW146_g879</name>
</gene>
<organism evidence="3 4">
    <name type="scientific">Bondarzewia mesenterica</name>
    <dbReference type="NCBI Taxonomy" id="1095465"/>
    <lineage>
        <taxon>Eukaryota</taxon>
        <taxon>Fungi</taxon>
        <taxon>Dikarya</taxon>
        <taxon>Basidiomycota</taxon>
        <taxon>Agaricomycotina</taxon>
        <taxon>Agaricomycetes</taxon>
        <taxon>Russulales</taxon>
        <taxon>Bondarzewiaceae</taxon>
        <taxon>Bondarzewia</taxon>
    </lineage>
</organism>
<feature type="compositionally biased region" description="Low complexity" evidence="1">
    <location>
        <begin position="225"/>
        <end position="238"/>
    </location>
</feature>
<evidence type="ECO:0000313" key="4">
    <source>
        <dbReference type="Proteomes" id="UP000310158"/>
    </source>
</evidence>
<dbReference type="Proteomes" id="UP000310158">
    <property type="component" value="Unassembled WGS sequence"/>
</dbReference>
<protein>
    <submittedName>
        <fullName evidence="3">Uncharacterized protein</fullName>
    </submittedName>
</protein>
<dbReference type="OrthoDB" id="3227393at2759"/>
<name>A0A4S4M5L7_9AGAM</name>
<feature type="transmembrane region" description="Helical" evidence="2">
    <location>
        <begin position="20"/>
        <end position="46"/>
    </location>
</feature>
<feature type="region of interest" description="Disordered" evidence="1">
    <location>
        <begin position="129"/>
        <end position="203"/>
    </location>
</feature>
<comment type="caution">
    <text evidence="3">The sequence shown here is derived from an EMBL/GenBank/DDBJ whole genome shotgun (WGS) entry which is preliminary data.</text>
</comment>
<evidence type="ECO:0000256" key="2">
    <source>
        <dbReference type="SAM" id="Phobius"/>
    </source>
</evidence>
<sequence>MPASPSVPTSPPTPQPNKTKLLTIVVVCVGGFIAILIAVLVIVPLARRYHERRRSLELDSEHSSVRGHQRLMSGPDLSMPLLNSDDPESERPHIREMPHDCDANARHAYGGEPSGSVSVIPAIHKPTISVEAQGGSSGDADSAPSRSLRFPPTLRRARTRVAHTPMAPLPEDTATDVIPPPKSPVSSSPSPSSPSASSNTHSTWLHIPFPTSHGGAPLIGAFRGSVSSTTSTNSTLPSIQHYPSFSSRSRSPNTFYSLSSASFSASASSGPPARGRVAPTEHGELQPLPARLRASGGPQQTLAVTPVNDLPVSRQASLLHGAELASPAGWEGQRRSNGYATSTNASSLSVYTDARSM</sequence>
<keyword evidence="4" id="KW-1185">Reference proteome</keyword>
<keyword evidence="2" id="KW-0472">Membrane</keyword>
<evidence type="ECO:0000256" key="1">
    <source>
        <dbReference type="SAM" id="MobiDB-lite"/>
    </source>
</evidence>
<feature type="region of interest" description="Disordered" evidence="1">
    <location>
        <begin position="55"/>
        <end position="96"/>
    </location>
</feature>
<proteinExistence type="predicted"/>
<feature type="region of interest" description="Disordered" evidence="1">
    <location>
        <begin position="225"/>
        <end position="250"/>
    </location>
</feature>
<feature type="compositionally biased region" description="Low complexity" evidence="1">
    <location>
        <begin position="184"/>
        <end position="198"/>
    </location>
</feature>